<protein>
    <submittedName>
        <fullName evidence="2">Uncharacterized protein</fullName>
    </submittedName>
</protein>
<sequence length="227" mass="25637">MAARWNSQCPVLEFGMEVGSELIFSVEHADAPVTFSLFNYDQWAAYRSLLFDVMSLEGHKETLAITCMHAATTRVVFDPNVDAPNTTFKIQIATASQYTFQVASCTMQHNLVNSLVLLGVIVTLNYSISRLQVQSGGMRWQQNDNVPQHYAHLERMWHFRLSLVAYLVLPSVVVLLNAGVVNPPGTWRNYWVSCLNEELFLVGVYCHMAYTLRPISPAMFQLVTSPE</sequence>
<dbReference type="AlphaFoldDB" id="A0A3R7ZB73"/>
<accession>A0A3R7ZB73</accession>
<evidence type="ECO:0000313" key="3">
    <source>
        <dbReference type="Proteomes" id="UP000284702"/>
    </source>
</evidence>
<keyword evidence="1" id="KW-1133">Transmembrane helix</keyword>
<proteinExistence type="predicted"/>
<keyword evidence="1" id="KW-0472">Membrane</keyword>
<dbReference type="EMBL" id="MZMZ02002834">
    <property type="protein sequence ID" value="RQM23968.1"/>
    <property type="molecule type" value="Genomic_DNA"/>
</dbReference>
<dbReference type="VEuPathDB" id="FungiDB:H257_01839"/>
<evidence type="ECO:0000313" key="2">
    <source>
        <dbReference type="EMBL" id="RQM23968.1"/>
    </source>
</evidence>
<keyword evidence="1" id="KW-0812">Transmembrane</keyword>
<keyword evidence="3" id="KW-1185">Reference proteome</keyword>
<feature type="transmembrane region" description="Helical" evidence="1">
    <location>
        <begin position="111"/>
        <end position="129"/>
    </location>
</feature>
<organism evidence="2 3">
    <name type="scientific">Aphanomyces astaci</name>
    <name type="common">Crayfish plague agent</name>
    <dbReference type="NCBI Taxonomy" id="112090"/>
    <lineage>
        <taxon>Eukaryota</taxon>
        <taxon>Sar</taxon>
        <taxon>Stramenopiles</taxon>
        <taxon>Oomycota</taxon>
        <taxon>Saprolegniomycetes</taxon>
        <taxon>Saprolegniales</taxon>
        <taxon>Verrucalvaceae</taxon>
        <taxon>Aphanomyces</taxon>
    </lineage>
</organism>
<comment type="caution">
    <text evidence="2">The sequence shown here is derived from an EMBL/GenBank/DDBJ whole genome shotgun (WGS) entry which is preliminary data.</text>
</comment>
<evidence type="ECO:0000256" key="1">
    <source>
        <dbReference type="SAM" id="Phobius"/>
    </source>
</evidence>
<gene>
    <name evidence="2" type="ORF">B5M09_002157</name>
</gene>
<feature type="transmembrane region" description="Helical" evidence="1">
    <location>
        <begin position="163"/>
        <end position="181"/>
    </location>
</feature>
<reference evidence="2" key="1">
    <citation type="submission" date="2018-07" db="EMBL/GenBank/DDBJ databases">
        <title>Annotation of Aphanomyces astaci genome assembly.</title>
        <authorList>
            <person name="Studholme D.J."/>
        </authorList>
    </citation>
    <scope>NUCLEOTIDE SEQUENCE [LARGE SCALE GENOMIC DNA]</scope>
    <source>
        <strain evidence="2">Pc</strain>
    </source>
</reference>
<dbReference type="Proteomes" id="UP000284702">
    <property type="component" value="Unassembled WGS sequence"/>
</dbReference>
<name>A0A3R7ZB73_APHAT</name>